<keyword evidence="4" id="KW-1185">Reference proteome</keyword>
<dbReference type="InterPro" id="IPR003615">
    <property type="entry name" value="HNH_nuc"/>
</dbReference>
<feature type="domain" description="HNH nuclease" evidence="2">
    <location>
        <begin position="238"/>
        <end position="337"/>
    </location>
</feature>
<organism evidence="3 4">
    <name type="scientific">Discina gigas</name>
    <dbReference type="NCBI Taxonomy" id="1032678"/>
    <lineage>
        <taxon>Eukaryota</taxon>
        <taxon>Fungi</taxon>
        <taxon>Dikarya</taxon>
        <taxon>Ascomycota</taxon>
        <taxon>Pezizomycotina</taxon>
        <taxon>Pezizomycetes</taxon>
        <taxon>Pezizales</taxon>
        <taxon>Discinaceae</taxon>
        <taxon>Discina</taxon>
    </lineage>
</organism>
<name>A0ABR3GFU8_9PEZI</name>
<evidence type="ECO:0000313" key="4">
    <source>
        <dbReference type="Proteomes" id="UP001447188"/>
    </source>
</evidence>
<proteinExistence type="predicted"/>
<gene>
    <name evidence="3" type="ORF">Q9L58_006238</name>
</gene>
<feature type="region of interest" description="Disordered" evidence="1">
    <location>
        <begin position="65"/>
        <end position="99"/>
    </location>
</feature>
<accession>A0ABR3GFU8</accession>
<dbReference type="Pfam" id="PF13391">
    <property type="entry name" value="HNH_2"/>
    <property type="match status" value="1"/>
</dbReference>
<feature type="compositionally biased region" description="Basic and acidic residues" evidence="1">
    <location>
        <begin position="79"/>
        <end position="91"/>
    </location>
</feature>
<reference evidence="3 4" key="1">
    <citation type="submission" date="2024-02" db="EMBL/GenBank/DDBJ databases">
        <title>Discinaceae phylogenomics.</title>
        <authorList>
            <person name="Dirks A.C."/>
            <person name="James T.Y."/>
        </authorList>
    </citation>
    <scope>NUCLEOTIDE SEQUENCE [LARGE SCALE GENOMIC DNA]</scope>
    <source>
        <strain evidence="3 4">ACD0624</strain>
    </source>
</reference>
<comment type="caution">
    <text evidence="3">The sequence shown here is derived from an EMBL/GenBank/DDBJ whole genome shotgun (WGS) entry which is preliminary data.</text>
</comment>
<dbReference type="EMBL" id="JBBBZM010000084">
    <property type="protein sequence ID" value="KAL0634805.1"/>
    <property type="molecule type" value="Genomic_DNA"/>
</dbReference>
<feature type="compositionally biased region" description="Basic residues" evidence="1">
    <location>
        <begin position="253"/>
        <end position="262"/>
    </location>
</feature>
<evidence type="ECO:0000259" key="2">
    <source>
        <dbReference type="Pfam" id="PF13391"/>
    </source>
</evidence>
<evidence type="ECO:0000313" key="3">
    <source>
        <dbReference type="EMBL" id="KAL0634805.1"/>
    </source>
</evidence>
<feature type="region of interest" description="Disordered" evidence="1">
    <location>
        <begin position="241"/>
        <end position="268"/>
    </location>
</feature>
<sequence>MEGQYQVPPQPATPLRRRQISLEHIISFESHSPGPSPRHLADAELLYHEIVRGCRRDNVFILPHATTAPGPSVSGNDNGDGHYDRNELEHDNSDDDDDDYDDGRVYVHKLFHSLWLYCPTVQGKQNIIRNVLVALFAPHPVDPTSFTARSLANILPLAQPYLTYTHAQCVPINNTLMLLAHEILASLFLPLKAQGRCTPAVTSLITPTSRSEVGPQQGIRNRLHGLRALVLARDGGACVVSGTRDRSENRRGAGSRRARKRGGNMSGGGMKTEAAHIIPHCLNSVDDSGSLPASKHTVWRVLNMFDPGVSSQLEGALIDTPANAVLLLSELHDRFGALEAYFEELPECTDLMRVYRFVFADGYNDLPDSVRVKDRIEFVNLEPLGTPQSELPSRRLLALHRACSLILNMSGAAEYVECLLDDAEMLTQRGTLAADGTSSISVFLRMKGMCGDEEFMGIMGGEDLLVW</sequence>
<dbReference type="Proteomes" id="UP001447188">
    <property type="component" value="Unassembled WGS sequence"/>
</dbReference>
<evidence type="ECO:0000256" key="1">
    <source>
        <dbReference type="SAM" id="MobiDB-lite"/>
    </source>
</evidence>
<protein>
    <recommendedName>
        <fullName evidence="2">HNH nuclease domain-containing protein</fullName>
    </recommendedName>
</protein>